<feature type="compositionally biased region" description="Low complexity" evidence="1">
    <location>
        <begin position="193"/>
        <end position="215"/>
    </location>
</feature>
<comment type="caution">
    <text evidence="3">The sequence shown here is derived from an EMBL/GenBank/DDBJ whole genome shotgun (WGS) entry which is preliminary data.</text>
</comment>
<accession>A0ABS2U6M1</accession>
<feature type="compositionally biased region" description="Low complexity" evidence="1">
    <location>
        <begin position="236"/>
        <end position="245"/>
    </location>
</feature>
<evidence type="ECO:0000313" key="3">
    <source>
        <dbReference type="EMBL" id="MBM9509813.1"/>
    </source>
</evidence>
<gene>
    <name evidence="3" type="ORF">ITX44_35740</name>
</gene>
<feature type="region of interest" description="Disordered" evidence="1">
    <location>
        <begin position="193"/>
        <end position="245"/>
    </location>
</feature>
<dbReference type="Pfam" id="PF01636">
    <property type="entry name" value="APH"/>
    <property type="match status" value="1"/>
</dbReference>
<organism evidence="3 4">
    <name type="scientific">Actinacidiphila acididurans</name>
    <dbReference type="NCBI Taxonomy" id="2784346"/>
    <lineage>
        <taxon>Bacteria</taxon>
        <taxon>Bacillati</taxon>
        <taxon>Actinomycetota</taxon>
        <taxon>Actinomycetes</taxon>
        <taxon>Kitasatosporales</taxon>
        <taxon>Streptomycetaceae</taxon>
        <taxon>Actinacidiphila</taxon>
    </lineage>
</organism>
<evidence type="ECO:0000313" key="4">
    <source>
        <dbReference type="Proteomes" id="UP000749040"/>
    </source>
</evidence>
<name>A0ABS2U6M1_9ACTN</name>
<feature type="domain" description="Aminoglycoside phosphotransferase" evidence="2">
    <location>
        <begin position="80"/>
        <end position="185"/>
    </location>
</feature>
<dbReference type="Proteomes" id="UP000749040">
    <property type="component" value="Unassembled WGS sequence"/>
</dbReference>
<dbReference type="InterPro" id="IPR002575">
    <property type="entry name" value="Aminoglycoside_PTrfase"/>
</dbReference>
<protein>
    <submittedName>
        <fullName evidence="3">Phosphotransferase</fullName>
    </submittedName>
</protein>
<dbReference type="EMBL" id="JADKYB010000028">
    <property type="protein sequence ID" value="MBM9509813.1"/>
    <property type="molecule type" value="Genomic_DNA"/>
</dbReference>
<dbReference type="SUPFAM" id="SSF56112">
    <property type="entry name" value="Protein kinase-like (PK-like)"/>
    <property type="match status" value="2"/>
</dbReference>
<proteinExistence type="predicted"/>
<feature type="region of interest" description="Disordered" evidence="1">
    <location>
        <begin position="1"/>
        <end position="24"/>
    </location>
</feature>
<keyword evidence="4" id="KW-1185">Reference proteome</keyword>
<sequence>MEPSGGVAARLAGAAGGRSGPHTVLADRDDATVVRVGDAVVKLHPVDTDVAALGIRLWAAAHPLTRGIWLPPLETEPGELDGRPVTRWPYGAPVDPADRDTAPWPAAGALLARLHDVPAAALPGPLPAMRGPAKAARAVARLAGVPDNPAVRAVRRAWQRLPAWARDETPYPGHATLCHGDWHLGQLVRVPAGAGAAPEEGPASGPAAPADPDAGAGDRDAFSGAPAPADGPPADGPAFSPAARPASPSAGFYASADPLPGALARTSVRPPRPAAPPYDSGGRWLLIDIDDLGLGDPAWDLARPAMWFGAGLLTAGEWAAFLGAYRAAGGVAVAADGDPWGRLDVPARALAVQTAAIALAKAAREDRALDAAESAVLATCARIAQLQ</sequence>
<feature type="compositionally biased region" description="Low complexity" evidence="1">
    <location>
        <begin position="1"/>
        <end position="13"/>
    </location>
</feature>
<evidence type="ECO:0000259" key="2">
    <source>
        <dbReference type="Pfam" id="PF01636"/>
    </source>
</evidence>
<dbReference type="Gene3D" id="3.90.1200.10">
    <property type="match status" value="1"/>
</dbReference>
<reference evidence="3 4" key="1">
    <citation type="submission" date="2021-01" db="EMBL/GenBank/DDBJ databases">
        <title>Streptomyces acididurans sp. nov., isolated from a peat swamp forest soil.</title>
        <authorList>
            <person name="Chantavorakit T."/>
            <person name="Duangmal K."/>
        </authorList>
    </citation>
    <scope>NUCLEOTIDE SEQUENCE [LARGE SCALE GENOMIC DNA]</scope>
    <source>
        <strain evidence="3 4">KK5PA1</strain>
    </source>
</reference>
<evidence type="ECO:0000256" key="1">
    <source>
        <dbReference type="SAM" id="MobiDB-lite"/>
    </source>
</evidence>
<dbReference type="RefSeq" id="WP_205363287.1">
    <property type="nucleotide sequence ID" value="NZ_JADKYB010000028.1"/>
</dbReference>
<dbReference type="InterPro" id="IPR011009">
    <property type="entry name" value="Kinase-like_dom_sf"/>
</dbReference>